<comment type="caution">
    <text evidence="2">The sequence shown here is derived from an EMBL/GenBank/DDBJ whole genome shotgun (WGS) entry which is preliminary data.</text>
</comment>
<sequence>MIHLQRERLRSLRSTTPKLADVRAVLQDAIELEHATIPVYLYALYSLDPSKNGAVAAIIESVVMEEMLHMLLVANVLNAIGGQPDIAAPGFIPRYPGPLPGDVEGELIVHLAPFSQDQLSAFLTIEQPENPLVFKHVPGEDDRRVTIGEFYAAISASLARLDPSVFSNTPRNQVGPDLFTGSIVVTDLKSAQAAINLIVEQGEGTSTSPEETGGGGFAHYYRFMQIRKGHALVKNPGVNPPQKRYSYSGAPISIDPDGVYALPTNPKSADYPDGSAQRYASDRFNYTYTALLNCLHCLFGGEETARQLDVAVGLMMSLKGQAKAMASGVPNPAIIIGPSFEYQAGNPPGPA</sequence>
<dbReference type="InterPro" id="IPR026820">
    <property type="entry name" value="VioB/RebD_dom"/>
</dbReference>
<dbReference type="InterPro" id="IPR012347">
    <property type="entry name" value="Ferritin-like"/>
</dbReference>
<proteinExistence type="predicted"/>
<dbReference type="SUPFAM" id="SSF47240">
    <property type="entry name" value="Ferritin-like"/>
    <property type="match status" value="1"/>
</dbReference>
<dbReference type="Pfam" id="PF12902">
    <property type="entry name" value="Ferritin-like"/>
    <property type="match status" value="1"/>
</dbReference>
<name>A0ABX0MJE8_9BURK</name>
<evidence type="ECO:0000313" key="2">
    <source>
        <dbReference type="EMBL" id="NHZ44402.1"/>
    </source>
</evidence>
<accession>A0ABX0MJE8</accession>
<organism evidence="2 3">
    <name type="scientific">Massilia aquatica</name>
    <dbReference type="NCBI Taxonomy" id="2609000"/>
    <lineage>
        <taxon>Bacteria</taxon>
        <taxon>Pseudomonadati</taxon>
        <taxon>Pseudomonadota</taxon>
        <taxon>Betaproteobacteria</taxon>
        <taxon>Burkholderiales</taxon>
        <taxon>Oxalobacteraceae</taxon>
        <taxon>Telluria group</taxon>
        <taxon>Massilia</taxon>
    </lineage>
</organism>
<protein>
    <recommendedName>
        <fullName evidence="1">Iminophenyl-pyruvate dimer synthase domain-containing protein</fullName>
    </recommendedName>
</protein>
<dbReference type="EMBL" id="VVIW01000031">
    <property type="protein sequence ID" value="NHZ44402.1"/>
    <property type="molecule type" value="Genomic_DNA"/>
</dbReference>
<dbReference type="Gene3D" id="1.20.1260.10">
    <property type="match status" value="1"/>
</dbReference>
<evidence type="ECO:0000313" key="3">
    <source>
        <dbReference type="Proteomes" id="UP000819052"/>
    </source>
</evidence>
<keyword evidence="3" id="KW-1185">Reference proteome</keyword>
<gene>
    <name evidence="2" type="ORF">F1609_30205</name>
</gene>
<dbReference type="PANTHER" id="PTHR34400">
    <property type="match status" value="1"/>
</dbReference>
<dbReference type="RefSeq" id="WP_167081044.1">
    <property type="nucleotide sequence ID" value="NZ_VVIW01000031.1"/>
</dbReference>
<dbReference type="InterPro" id="IPR009078">
    <property type="entry name" value="Ferritin-like_SF"/>
</dbReference>
<feature type="domain" description="Iminophenyl-pyruvate dimer synthase" evidence="1">
    <location>
        <begin position="26"/>
        <end position="227"/>
    </location>
</feature>
<evidence type="ECO:0000259" key="1">
    <source>
        <dbReference type="Pfam" id="PF12902"/>
    </source>
</evidence>
<dbReference type="CDD" id="cd00657">
    <property type="entry name" value="Ferritin_like"/>
    <property type="match status" value="1"/>
</dbReference>
<reference evidence="2 3" key="1">
    <citation type="submission" date="2019-09" db="EMBL/GenBank/DDBJ databases">
        <title>Taxonomy of Antarctic Massilia spp.: description of Massilia rubra sp. nov., Massilia aquatica sp. nov., Massilia mucilaginosa sp. nov., Massilia frigida sp. nov. isolated from streams, lakes and regoliths.</title>
        <authorList>
            <person name="Holochova P."/>
            <person name="Sedlacek I."/>
            <person name="Kralova S."/>
            <person name="Maslanova I."/>
            <person name="Busse H.-J."/>
            <person name="Stankova E."/>
            <person name="Vrbovska V."/>
            <person name="Kovarovic V."/>
            <person name="Bartak M."/>
            <person name="Svec P."/>
            <person name="Pantucek R."/>
        </authorList>
    </citation>
    <scope>NUCLEOTIDE SEQUENCE [LARGE SCALE GENOMIC DNA]</scope>
    <source>
        <strain evidence="2 3">CCM 8693</strain>
    </source>
</reference>
<dbReference type="PANTHER" id="PTHR34400:SF4">
    <property type="entry name" value="MEMBRANE PROTEIN"/>
    <property type="match status" value="1"/>
</dbReference>
<dbReference type="Proteomes" id="UP000819052">
    <property type="component" value="Unassembled WGS sequence"/>
</dbReference>